<evidence type="ECO:0000256" key="22">
    <source>
        <dbReference type="PIRSR" id="PIRSR634016-1"/>
    </source>
</evidence>
<dbReference type="FunFam" id="1.10.390.10:FF:000016">
    <property type="entry name" value="Glutamyl aminopeptidase"/>
    <property type="match status" value="1"/>
</dbReference>
<dbReference type="GO" id="GO:0008270">
    <property type="term" value="F:zinc ion binding"/>
    <property type="evidence" value="ECO:0007669"/>
    <property type="project" value="UniProtKB-UniRule"/>
</dbReference>
<dbReference type="GO" id="GO:0070006">
    <property type="term" value="F:metalloaminopeptidase activity"/>
    <property type="evidence" value="ECO:0007669"/>
    <property type="project" value="TreeGrafter"/>
</dbReference>
<keyword evidence="13 25" id="KW-0378">Hydrolase</keyword>
<feature type="binding site" evidence="23">
    <location>
        <position position="385"/>
    </location>
    <ligand>
        <name>Zn(2+)</name>
        <dbReference type="ChEBI" id="CHEBI:29105"/>
        <note>catalytic</note>
    </ligand>
</feature>
<keyword evidence="10 25" id="KW-0812">Transmembrane</keyword>
<dbReference type="Gene3D" id="1.25.50.20">
    <property type="match status" value="1"/>
</dbReference>
<keyword evidence="11 23" id="KW-0479">Metal-binding</keyword>
<evidence type="ECO:0000313" key="33">
    <source>
        <dbReference type="RefSeq" id="XP_020820833.1"/>
    </source>
</evidence>
<dbReference type="RefSeq" id="XP_020820815.1">
    <property type="nucleotide sequence ID" value="XM_020965156.1"/>
</dbReference>
<keyword evidence="6" id="KW-1003">Cell membrane</keyword>
<dbReference type="Proteomes" id="UP000515140">
    <property type="component" value="Unplaced"/>
</dbReference>
<dbReference type="Pfam" id="PF17900">
    <property type="entry name" value="Peptidase_M1_N"/>
    <property type="match status" value="1"/>
</dbReference>
<dbReference type="InterPro" id="IPR045357">
    <property type="entry name" value="Aminopeptidase_N-like_N"/>
</dbReference>
<evidence type="ECO:0000256" key="26">
    <source>
        <dbReference type="SAM" id="MobiDB-lite"/>
    </source>
</evidence>
<evidence type="ECO:0000313" key="34">
    <source>
        <dbReference type="RefSeq" id="XP_020820843.1"/>
    </source>
</evidence>
<dbReference type="Pfam" id="PF11838">
    <property type="entry name" value="ERAP1_C"/>
    <property type="match status" value="1"/>
</dbReference>
<dbReference type="PANTHER" id="PTHR11533:SF172">
    <property type="entry name" value="AMINOPEPTIDASE N"/>
    <property type="match status" value="1"/>
</dbReference>
<keyword evidence="20" id="KW-0325">Glycoprotein</keyword>
<evidence type="ECO:0000256" key="19">
    <source>
        <dbReference type="ARBA" id="ARBA00023157"/>
    </source>
</evidence>
<feature type="site" description="Transition state stabilizer" evidence="24">
    <location>
        <position position="474"/>
    </location>
</feature>
<name>A0A6P5II88_PHACI</name>
<dbReference type="CTD" id="290"/>
<dbReference type="PRINTS" id="PR00756">
    <property type="entry name" value="ALADIPTASE"/>
</dbReference>
<evidence type="ECO:0000256" key="16">
    <source>
        <dbReference type="ARBA" id="ARBA00022989"/>
    </source>
</evidence>
<keyword evidence="17 25" id="KW-0482">Metalloprotease</keyword>
<dbReference type="InterPro" id="IPR034016">
    <property type="entry name" value="M1_APN-typ"/>
</dbReference>
<feature type="compositionally biased region" description="Low complexity" evidence="26">
    <location>
        <begin position="52"/>
        <end position="63"/>
    </location>
</feature>
<dbReference type="RefSeq" id="XP_020820843.1">
    <property type="nucleotide sequence ID" value="XM_020965184.1"/>
</dbReference>
<dbReference type="Gene3D" id="2.60.40.1910">
    <property type="match status" value="1"/>
</dbReference>
<evidence type="ECO:0000256" key="6">
    <source>
        <dbReference type="ARBA" id="ARBA00022475"/>
    </source>
</evidence>
<protein>
    <recommendedName>
        <fullName evidence="25">Aminopeptidase</fullName>
        <ecNumber evidence="25">3.4.11.-</ecNumber>
    </recommendedName>
</protein>
<dbReference type="GO" id="GO:0005793">
    <property type="term" value="C:endoplasmic reticulum-Golgi intermediate compartment"/>
    <property type="evidence" value="ECO:0007669"/>
    <property type="project" value="Ensembl"/>
</dbReference>
<comment type="similarity">
    <text evidence="3 25">Belongs to the peptidase M1 family.</text>
</comment>
<dbReference type="GO" id="GO:0009897">
    <property type="term" value="C:external side of plasma membrane"/>
    <property type="evidence" value="ECO:0007669"/>
    <property type="project" value="Ensembl"/>
</dbReference>
<evidence type="ECO:0000256" key="24">
    <source>
        <dbReference type="PIRSR" id="PIRSR634016-4"/>
    </source>
</evidence>
<dbReference type="InterPro" id="IPR042097">
    <property type="entry name" value="Aminopeptidase_N-like_N_sf"/>
</dbReference>
<dbReference type="GO" id="GO:0042277">
    <property type="term" value="F:peptide binding"/>
    <property type="evidence" value="ECO:0007669"/>
    <property type="project" value="TreeGrafter"/>
</dbReference>
<evidence type="ECO:0000256" key="7">
    <source>
        <dbReference type="ARBA" id="ARBA00022641"/>
    </source>
</evidence>
<dbReference type="AlphaFoldDB" id="A0A6P5II88"/>
<feature type="binding site" evidence="23">
    <location>
        <position position="408"/>
    </location>
    <ligand>
        <name>Zn(2+)</name>
        <dbReference type="ChEBI" id="CHEBI:29105"/>
        <note>catalytic</note>
    </ligand>
</feature>
<dbReference type="GO" id="GO:0030154">
    <property type="term" value="P:cell differentiation"/>
    <property type="evidence" value="ECO:0007669"/>
    <property type="project" value="UniProtKB-KW"/>
</dbReference>
<keyword evidence="12" id="KW-0221">Differentiation</keyword>
<evidence type="ECO:0000313" key="32">
    <source>
        <dbReference type="RefSeq" id="XP_020820824.1"/>
    </source>
</evidence>
<keyword evidence="7" id="KW-0765">Sulfation</keyword>
<evidence type="ECO:0000256" key="11">
    <source>
        <dbReference type="ARBA" id="ARBA00022723"/>
    </source>
</evidence>
<keyword evidence="19" id="KW-1015">Disulfide bond</keyword>
<feature type="domain" description="Peptidase M1 membrane alanine aminopeptidase" evidence="27">
    <location>
        <begin position="313"/>
        <end position="541"/>
    </location>
</feature>
<keyword evidence="4 25" id="KW-0031">Aminopeptidase</keyword>
<evidence type="ECO:0000256" key="5">
    <source>
        <dbReference type="ARBA" id="ARBA00022473"/>
    </source>
</evidence>
<organism evidence="30 34">
    <name type="scientific">Phascolarctos cinereus</name>
    <name type="common">Koala</name>
    <dbReference type="NCBI Taxonomy" id="38626"/>
    <lineage>
        <taxon>Eukaryota</taxon>
        <taxon>Metazoa</taxon>
        <taxon>Chordata</taxon>
        <taxon>Craniata</taxon>
        <taxon>Vertebrata</taxon>
        <taxon>Euteleostomi</taxon>
        <taxon>Mammalia</taxon>
        <taxon>Metatheria</taxon>
        <taxon>Diprotodontia</taxon>
        <taxon>Phascolarctidae</taxon>
        <taxon>Phascolarctos</taxon>
    </lineage>
</organism>
<evidence type="ECO:0000256" key="13">
    <source>
        <dbReference type="ARBA" id="ARBA00022801"/>
    </source>
</evidence>
<dbReference type="KEGG" id="pcw:110193396"/>
<evidence type="ECO:0000256" key="17">
    <source>
        <dbReference type="ARBA" id="ARBA00023049"/>
    </source>
</evidence>
<keyword evidence="16 25" id="KW-1133">Transmembrane helix</keyword>
<proteinExistence type="inferred from homology"/>
<evidence type="ECO:0000256" key="10">
    <source>
        <dbReference type="ARBA" id="ARBA00022692"/>
    </source>
</evidence>
<evidence type="ECO:0000256" key="3">
    <source>
        <dbReference type="ARBA" id="ARBA00010136"/>
    </source>
</evidence>
<evidence type="ECO:0000259" key="27">
    <source>
        <dbReference type="Pfam" id="PF01433"/>
    </source>
</evidence>
<dbReference type="PANTHER" id="PTHR11533">
    <property type="entry name" value="PROTEASE M1 ZINC METALLOPROTEASE"/>
    <property type="match status" value="1"/>
</dbReference>
<dbReference type="FunFam" id="2.60.40.1910:FF:000005">
    <property type="entry name" value="Aminopeptidase"/>
    <property type="match status" value="1"/>
</dbReference>
<dbReference type="Pfam" id="PF01433">
    <property type="entry name" value="Peptidase_M1"/>
    <property type="match status" value="1"/>
</dbReference>
<comment type="catalytic activity">
    <reaction evidence="1">
        <text>Release of an N-terminal amino acid, Xaa-|-Yaa- from a peptide, amide or arylamide. Xaa is preferably Ala, but may be most amino acids including Pro (slow action). When a terminal hydrophobic residue is followed by a prolyl residue, the two may be released as an intact Xaa-Pro dipeptide.</text>
        <dbReference type="EC" id="3.4.11.2"/>
    </reaction>
</comment>
<keyword evidence="5" id="KW-0217">Developmental protein</keyword>
<evidence type="ECO:0000259" key="29">
    <source>
        <dbReference type="Pfam" id="PF17900"/>
    </source>
</evidence>
<dbReference type="GO" id="GO:0002003">
    <property type="term" value="P:angiotensin maturation"/>
    <property type="evidence" value="ECO:0007669"/>
    <property type="project" value="Ensembl"/>
</dbReference>
<dbReference type="SUPFAM" id="SSF63737">
    <property type="entry name" value="Leukotriene A4 hydrolase N-terminal domain"/>
    <property type="match status" value="1"/>
</dbReference>
<evidence type="ECO:0000256" key="14">
    <source>
        <dbReference type="ARBA" id="ARBA00022833"/>
    </source>
</evidence>
<dbReference type="RefSeq" id="XP_020820824.1">
    <property type="nucleotide sequence ID" value="XM_020965165.1"/>
</dbReference>
<evidence type="ECO:0000256" key="23">
    <source>
        <dbReference type="PIRSR" id="PIRSR634016-3"/>
    </source>
</evidence>
<evidence type="ECO:0000313" key="31">
    <source>
        <dbReference type="RefSeq" id="XP_020820815.1"/>
    </source>
</evidence>
<comment type="subcellular location">
    <subcellularLocation>
        <location evidence="2">Cell membrane</location>
        <topology evidence="2">Single-pass type II membrane protein</topology>
    </subcellularLocation>
</comment>
<evidence type="ECO:0000313" key="30">
    <source>
        <dbReference type="Proteomes" id="UP000515140"/>
    </source>
</evidence>
<dbReference type="CDD" id="cd09601">
    <property type="entry name" value="M1_APN-Q_like"/>
    <property type="match status" value="1"/>
</dbReference>
<dbReference type="RefSeq" id="XP_020820833.1">
    <property type="nucleotide sequence ID" value="XM_020965174.1"/>
</dbReference>
<evidence type="ECO:0000256" key="18">
    <source>
        <dbReference type="ARBA" id="ARBA00023136"/>
    </source>
</evidence>
<sequence length="967" mass="109911">MAKGFFISKTLGIVGILFAVAAICTIITLSVLYSEEKNNNKQRLEKPTSQIPDTEATPAATAPTTLDPSLAWNRYRLPKSLIPDHYTVKLRPNLTTDDRGLYIFWGESTVRFLCKEETDVIIIHSNKLNYTMKDGYHVSLKGVNGSQPPQIDSTELVTTTQYLVVHLQSKLVVGHHYEMESTFVGELADDLAGFYRSEYTEDGVNKVLATTQMEAPYARKSFPCFDEPGMKATFDITLIHPSDHIAISNMPVKSSVKQDDNWNITQFDTTPRMSTYLLAYIVCQFEAAEEQGRDVQIRIWARPQAIEAGHGQYALNITGPILDFFADHYNTPYPLPKSDQVGLPDFSAGAMENWGLVTYRENSLLFDELSSSISNKERVVTVIAHELAHQWFGNLVTVEWWNDLWLNEGFASYVEYLGADFAEPSWNLKDLIVLNDVHQVMAIDALASSHPLSTPEDEINTPAQISELFDTITYSKGASVLRMLSSFLTEDLFKTGLSSYLHTFSYNNTVYQNLWDHLQQAVDRQTAVQLPVSVQEIMDRWILQMGFPVLKLDTTTGVLSQQHFLLDPTSNVTRSSQFNYQWIVPISATKKEGGSYSGWLSGDESAVYDQLKVTNDNDWVLLNINMTGYYLVNYDDRNWKQLQNELQTNLASIPVINRAQIIHDGFNLARAQHIPTTLALENTLFLENEVEYMPWEAALSSLSYFQLMFDRSEVYGPMKNYLKRLVTPLFEHFKSLTNNWADRPPTLTEQYNEINAISTACSNGIVECGDLASNLFKQWMNDPSNNPIHPNLRSTIYCNAIARGGEEEWEFAWNQFLNATLVTEADKLRSGMACSKEVWILQRYLSYALDPTLIRKQDATSTIISICRNVIGQSLTWDFIRANWKKLFEDYGGGSFSFSSLIQGVTQRFSTEFELQQLEQFEQDNMDVGFGSGTRALEQALEKTRSNINWVNENKELVLVWFNEHSN</sequence>
<feature type="binding site" evidence="23">
    <location>
        <position position="389"/>
    </location>
    <ligand>
        <name>Zn(2+)</name>
        <dbReference type="ChEBI" id="CHEBI:29105"/>
        <note>catalytic</note>
    </ligand>
</feature>
<feature type="region of interest" description="Disordered" evidence="26">
    <location>
        <begin position="41"/>
        <end position="63"/>
    </location>
</feature>
<feature type="transmembrane region" description="Helical" evidence="25">
    <location>
        <begin position="12"/>
        <end position="33"/>
    </location>
</feature>
<keyword evidence="18 25" id="KW-0472">Membrane</keyword>
<gene>
    <name evidence="31 32 33 34" type="primary">ANPEP</name>
</gene>
<evidence type="ECO:0000256" key="8">
    <source>
        <dbReference type="ARBA" id="ARBA00022657"/>
    </source>
</evidence>
<evidence type="ECO:0000256" key="25">
    <source>
        <dbReference type="RuleBase" id="RU364040"/>
    </source>
</evidence>
<feature type="domain" description="Aminopeptidase N-like N-terminal" evidence="29">
    <location>
        <begin position="83"/>
        <end position="277"/>
    </location>
</feature>
<dbReference type="GO" id="GO:0043171">
    <property type="term" value="P:peptide catabolic process"/>
    <property type="evidence" value="ECO:0007669"/>
    <property type="project" value="TreeGrafter"/>
</dbReference>
<dbReference type="InterPro" id="IPR024571">
    <property type="entry name" value="ERAP1-like_C_dom"/>
</dbReference>
<keyword evidence="9 25" id="KW-0645">Protease</keyword>
<evidence type="ECO:0000256" key="4">
    <source>
        <dbReference type="ARBA" id="ARBA00022438"/>
    </source>
</evidence>
<reference evidence="31 32" key="1">
    <citation type="submission" date="2025-04" db="UniProtKB">
        <authorList>
            <consortium name="RefSeq"/>
        </authorList>
    </citation>
    <scope>IDENTIFICATION</scope>
    <source>
        <tissue evidence="31 32">Spleen</tissue>
    </source>
</reference>
<keyword evidence="15" id="KW-0735">Signal-anchor</keyword>
<dbReference type="EC" id="3.4.11.-" evidence="25"/>
<dbReference type="GeneTree" id="ENSGT00940000154876"/>
<dbReference type="FunFam" id="1.25.50.20:FF:000012">
    <property type="entry name" value="Aminopeptidase N"/>
    <property type="match status" value="1"/>
</dbReference>
<comment type="subunit">
    <text evidence="21">Homodimer. Interacts with SLC6A19.</text>
</comment>
<evidence type="ECO:0000256" key="15">
    <source>
        <dbReference type="ARBA" id="ARBA00022968"/>
    </source>
</evidence>
<dbReference type="InterPro" id="IPR050344">
    <property type="entry name" value="Peptidase_M1_aminopeptidases"/>
</dbReference>
<evidence type="ECO:0000256" key="21">
    <source>
        <dbReference type="ARBA" id="ARBA00047171"/>
    </source>
</evidence>
<evidence type="ECO:0000259" key="28">
    <source>
        <dbReference type="Pfam" id="PF11838"/>
    </source>
</evidence>
<dbReference type="GO" id="GO:0070062">
    <property type="term" value="C:extracellular exosome"/>
    <property type="evidence" value="ECO:0007669"/>
    <property type="project" value="Ensembl"/>
</dbReference>
<keyword evidence="14 23" id="KW-0862">Zinc</keyword>
<evidence type="ECO:0000256" key="12">
    <source>
        <dbReference type="ARBA" id="ARBA00022782"/>
    </source>
</evidence>
<keyword evidence="30" id="KW-1185">Reference proteome</keyword>
<dbReference type="GO" id="GO:0016285">
    <property type="term" value="F:alanyl aminopeptidase activity"/>
    <property type="evidence" value="ECO:0007669"/>
    <property type="project" value="UniProtKB-EC"/>
</dbReference>
<evidence type="ECO:0000256" key="20">
    <source>
        <dbReference type="ARBA" id="ARBA00023180"/>
    </source>
</evidence>
<keyword evidence="8" id="KW-0037">Angiogenesis</keyword>
<comment type="cofactor">
    <cofactor evidence="23 25">
        <name>Zn(2+)</name>
        <dbReference type="ChEBI" id="CHEBI:29105"/>
    </cofactor>
    <text evidence="23 25">Binds 1 zinc ion per subunit.</text>
</comment>
<evidence type="ECO:0000256" key="2">
    <source>
        <dbReference type="ARBA" id="ARBA00004401"/>
    </source>
</evidence>
<evidence type="ECO:0000256" key="9">
    <source>
        <dbReference type="ARBA" id="ARBA00022670"/>
    </source>
</evidence>
<dbReference type="FunFam" id="2.60.40.1730:FF:000012">
    <property type="entry name" value="Aminopeptidase N"/>
    <property type="match status" value="1"/>
</dbReference>
<dbReference type="GeneID" id="110193396"/>
<dbReference type="Gene3D" id="1.10.390.10">
    <property type="entry name" value="Neutral Protease Domain 2"/>
    <property type="match status" value="1"/>
</dbReference>
<dbReference type="Gene3D" id="2.60.40.1730">
    <property type="entry name" value="tricorn interacting facor f3 domain"/>
    <property type="match status" value="1"/>
</dbReference>
<dbReference type="GO" id="GO:0001525">
    <property type="term" value="P:angiogenesis"/>
    <property type="evidence" value="ECO:0007669"/>
    <property type="project" value="UniProtKB-KW"/>
</dbReference>
<evidence type="ECO:0000256" key="1">
    <source>
        <dbReference type="ARBA" id="ARBA00000098"/>
    </source>
</evidence>
<accession>A0A6P5II88</accession>
<feature type="domain" description="ERAP1-like C-terminal" evidence="28">
    <location>
        <begin position="619"/>
        <end position="945"/>
    </location>
</feature>
<dbReference type="SUPFAM" id="SSF55486">
    <property type="entry name" value="Metalloproteases ('zincins'), catalytic domain"/>
    <property type="match status" value="1"/>
</dbReference>
<feature type="active site" description="Proton acceptor" evidence="22">
    <location>
        <position position="386"/>
    </location>
</feature>
<dbReference type="InterPro" id="IPR027268">
    <property type="entry name" value="Peptidase_M4/M1_CTD_sf"/>
</dbReference>
<dbReference type="InterPro" id="IPR001930">
    <property type="entry name" value="Peptidase_M1"/>
</dbReference>
<dbReference type="InterPro" id="IPR014782">
    <property type="entry name" value="Peptidase_M1_dom"/>
</dbReference>